<name>A0A1S7LD54_MAGMO</name>
<accession>A0A1S7LD54</accession>
<sequence>MYAGEMERFKRDASEHAIKRKLFLLLADDALGGEAFSGLLTPAQCHPYSAGPYIGQYTSADRPGCG</sequence>
<dbReference type="EMBL" id="LO017727">
    <property type="protein sequence ID" value="CRH04323.1"/>
    <property type="molecule type" value="Genomic_DNA"/>
</dbReference>
<gene>
    <name evidence="1" type="ORF">MAGMO_0108</name>
</gene>
<dbReference type="AlphaFoldDB" id="A0A1S7LD54"/>
<organism evidence="1">
    <name type="scientific">Magnetococcus massalia (strain MO-1)</name>
    <dbReference type="NCBI Taxonomy" id="451514"/>
    <lineage>
        <taxon>Bacteria</taxon>
        <taxon>Pseudomonadati</taxon>
        <taxon>Pseudomonadota</taxon>
        <taxon>Magnetococcia</taxon>
        <taxon>Magnetococcales</taxon>
        <taxon>Magnetococcaceae</taxon>
        <taxon>Magnetococcus</taxon>
    </lineage>
</organism>
<proteinExistence type="predicted"/>
<protein>
    <submittedName>
        <fullName evidence="1">Uncharacterized protein</fullName>
    </submittedName>
</protein>
<reference evidence="1" key="1">
    <citation type="submission" date="2015-04" db="EMBL/GenBank/DDBJ databases">
        <authorList>
            <person name="Syromyatnikov M.Y."/>
            <person name="Popov V.N."/>
        </authorList>
    </citation>
    <scope>NUCLEOTIDE SEQUENCE</scope>
    <source>
        <strain evidence="1">MO-1</strain>
    </source>
</reference>
<evidence type="ECO:0000313" key="1">
    <source>
        <dbReference type="EMBL" id="CRH04323.1"/>
    </source>
</evidence>